<dbReference type="OrthoDB" id="10544569at2759"/>
<evidence type="ECO:0000256" key="1">
    <source>
        <dbReference type="SAM" id="MobiDB-lite"/>
    </source>
</evidence>
<reference evidence="2 3" key="1">
    <citation type="submission" date="2018-08" db="EMBL/GenBank/DDBJ databases">
        <authorList>
            <person name="Laetsch R D."/>
            <person name="Stevens L."/>
            <person name="Kumar S."/>
            <person name="Blaxter L. M."/>
        </authorList>
    </citation>
    <scope>NUCLEOTIDE SEQUENCE [LARGE SCALE GENOMIC DNA]</scope>
</reference>
<sequence length="94" mass="9854">MLIATDDATIVPVHFICTSVSGSSAQQVALCVVRPAKHSVKAHRQHQMASTSSSPSSSGYGTLSKNSAAAVRNMQKQQNSVFGSSTMVLLSFLS</sequence>
<evidence type="ECO:0000313" key="3">
    <source>
        <dbReference type="Proteomes" id="UP000277928"/>
    </source>
</evidence>
<organism evidence="2 3">
    <name type="scientific">Litomosoides sigmodontis</name>
    <name type="common">Filarial nematode worm</name>
    <dbReference type="NCBI Taxonomy" id="42156"/>
    <lineage>
        <taxon>Eukaryota</taxon>
        <taxon>Metazoa</taxon>
        <taxon>Ecdysozoa</taxon>
        <taxon>Nematoda</taxon>
        <taxon>Chromadorea</taxon>
        <taxon>Rhabditida</taxon>
        <taxon>Spirurina</taxon>
        <taxon>Spiruromorpha</taxon>
        <taxon>Filarioidea</taxon>
        <taxon>Onchocercidae</taxon>
        <taxon>Litomosoides</taxon>
    </lineage>
</organism>
<gene>
    <name evidence="2" type="ORF">NLS_LOCUS9320</name>
</gene>
<name>A0A3P7JYJ4_LITSI</name>
<proteinExistence type="predicted"/>
<protein>
    <submittedName>
        <fullName evidence="2">Uncharacterized protein</fullName>
    </submittedName>
</protein>
<accession>A0A3P7JYJ4</accession>
<keyword evidence="3" id="KW-1185">Reference proteome</keyword>
<dbReference type="AlphaFoldDB" id="A0A3P7JYJ4"/>
<dbReference type="EMBL" id="UYRX01001505">
    <property type="protein sequence ID" value="VDM91456.1"/>
    <property type="molecule type" value="Genomic_DNA"/>
</dbReference>
<feature type="region of interest" description="Disordered" evidence="1">
    <location>
        <begin position="41"/>
        <end position="65"/>
    </location>
</feature>
<dbReference type="Proteomes" id="UP000277928">
    <property type="component" value="Unassembled WGS sequence"/>
</dbReference>
<evidence type="ECO:0000313" key="2">
    <source>
        <dbReference type="EMBL" id="VDM91456.1"/>
    </source>
</evidence>